<protein>
    <submittedName>
        <fullName evidence="1">DUF664 domain-containing protein</fullName>
    </submittedName>
</protein>
<dbReference type="Pfam" id="PF04978">
    <property type="entry name" value="MST"/>
    <property type="match status" value="1"/>
</dbReference>
<dbReference type="AlphaFoldDB" id="A0A7K2IWX1"/>
<sequence>MYDESDPVPLLKRVDPPMAADERTMLLAWLDRHRATVHAKCAGLDPEFASAAPIPTSPMTTIGGIVSHLRWVEAFWFEVVMLNQPDEAPYSEQDPDGEFRVGARRPLGELLAEYEEQCARSREITSHLELGNSSRRVLQEGRTTLRWVITHMIEETARHNGHLDLLRELADGRTGL</sequence>
<dbReference type="SUPFAM" id="SSF109854">
    <property type="entry name" value="DinB/YfiT-like putative metalloenzymes"/>
    <property type="match status" value="1"/>
</dbReference>
<proteinExistence type="predicted"/>
<reference evidence="1 2" key="1">
    <citation type="journal article" date="2019" name="Nat. Commun.">
        <title>The antimicrobial potential of Streptomyces from insect microbiomes.</title>
        <authorList>
            <person name="Chevrette M.G."/>
            <person name="Carlson C.M."/>
            <person name="Ortega H.E."/>
            <person name="Thomas C."/>
            <person name="Ananiev G.E."/>
            <person name="Barns K.J."/>
            <person name="Book A.J."/>
            <person name="Cagnazzo J."/>
            <person name="Carlos C."/>
            <person name="Flanigan W."/>
            <person name="Grubbs K.J."/>
            <person name="Horn H.A."/>
            <person name="Hoffmann F.M."/>
            <person name="Klassen J.L."/>
            <person name="Knack J.J."/>
            <person name="Lewin G.R."/>
            <person name="McDonald B.R."/>
            <person name="Muller L."/>
            <person name="Melo W.G.P."/>
            <person name="Pinto-Tomas A.A."/>
            <person name="Schmitz A."/>
            <person name="Wendt-Pienkowski E."/>
            <person name="Wildman S."/>
            <person name="Zhao M."/>
            <person name="Zhang F."/>
            <person name="Bugni T.S."/>
            <person name="Andes D.R."/>
            <person name="Pupo M.T."/>
            <person name="Currie C.R."/>
        </authorList>
    </citation>
    <scope>NUCLEOTIDE SEQUENCE [LARGE SCALE GENOMIC DNA]</scope>
    <source>
        <strain evidence="1 2">SID5840</strain>
    </source>
</reference>
<evidence type="ECO:0000313" key="1">
    <source>
        <dbReference type="EMBL" id="MYR34480.1"/>
    </source>
</evidence>
<dbReference type="RefSeq" id="WP_161111552.1">
    <property type="nucleotide sequence ID" value="NZ_JBHYPC010000008.1"/>
</dbReference>
<dbReference type="EMBL" id="WWHY01000001">
    <property type="protein sequence ID" value="MYR34480.1"/>
    <property type="molecule type" value="Genomic_DNA"/>
</dbReference>
<dbReference type="InterPro" id="IPR034660">
    <property type="entry name" value="DinB/YfiT-like"/>
</dbReference>
<accession>A0A7K2IWX1</accession>
<evidence type="ECO:0000313" key="2">
    <source>
        <dbReference type="Proteomes" id="UP000467124"/>
    </source>
</evidence>
<dbReference type="Proteomes" id="UP000467124">
    <property type="component" value="Unassembled WGS sequence"/>
</dbReference>
<dbReference type="Gene3D" id="1.20.120.450">
    <property type="entry name" value="dinb family like domain"/>
    <property type="match status" value="1"/>
</dbReference>
<name>A0A7K2IWX1_9ACTN</name>
<dbReference type="InterPro" id="IPR007061">
    <property type="entry name" value="MST-like"/>
</dbReference>
<gene>
    <name evidence="1" type="ORF">GTW20_20080</name>
</gene>
<comment type="caution">
    <text evidence="1">The sequence shown here is derived from an EMBL/GenBank/DDBJ whole genome shotgun (WGS) entry which is preliminary data.</text>
</comment>
<organism evidence="1 2">
    <name type="scientific">Nocardiopsis alba</name>
    <dbReference type="NCBI Taxonomy" id="53437"/>
    <lineage>
        <taxon>Bacteria</taxon>
        <taxon>Bacillati</taxon>
        <taxon>Actinomycetota</taxon>
        <taxon>Actinomycetes</taxon>
        <taxon>Streptosporangiales</taxon>
        <taxon>Nocardiopsidaceae</taxon>
        <taxon>Nocardiopsis</taxon>
    </lineage>
</organism>